<name>A0A6C0IGC9_9ZZZZ</name>
<organism evidence="1">
    <name type="scientific">viral metagenome</name>
    <dbReference type="NCBI Taxonomy" id="1070528"/>
    <lineage>
        <taxon>unclassified sequences</taxon>
        <taxon>metagenomes</taxon>
        <taxon>organismal metagenomes</taxon>
    </lineage>
</organism>
<proteinExistence type="predicted"/>
<reference evidence="1" key="1">
    <citation type="journal article" date="2020" name="Nature">
        <title>Giant virus diversity and host interactions through global metagenomics.</title>
        <authorList>
            <person name="Schulz F."/>
            <person name="Roux S."/>
            <person name="Paez-Espino D."/>
            <person name="Jungbluth S."/>
            <person name="Walsh D.A."/>
            <person name="Denef V.J."/>
            <person name="McMahon K.D."/>
            <person name="Konstantinidis K.T."/>
            <person name="Eloe-Fadrosh E.A."/>
            <person name="Kyrpides N.C."/>
            <person name="Woyke T."/>
        </authorList>
    </citation>
    <scope>NUCLEOTIDE SEQUENCE</scope>
    <source>
        <strain evidence="1">GVMAG-M-3300023184-77</strain>
    </source>
</reference>
<dbReference type="AlphaFoldDB" id="A0A6C0IGC9"/>
<accession>A0A6C0IGC9</accession>
<protein>
    <submittedName>
        <fullName evidence="1">Uncharacterized protein</fullName>
    </submittedName>
</protein>
<dbReference type="EMBL" id="MN740165">
    <property type="protein sequence ID" value="QHT91516.1"/>
    <property type="molecule type" value="Genomic_DNA"/>
</dbReference>
<evidence type="ECO:0000313" key="1">
    <source>
        <dbReference type="EMBL" id="QHT91516.1"/>
    </source>
</evidence>
<sequence length="124" mass="15186">MTYQININNVKRTITNSILNKLDIHRHNLYEWIIETNDINDIFIDTFDEFFFYYMDDSIEDYIRLMISSLINMLMAYLDSHNEYDIDTLKVFVKKYIELTLTTDGCWSEELKLNIEEYNEYRYD</sequence>